<dbReference type="EMBL" id="JBHTJO010000001">
    <property type="protein sequence ID" value="MFD0986774.1"/>
    <property type="molecule type" value="Genomic_DNA"/>
</dbReference>
<reference evidence="2" key="1">
    <citation type="journal article" date="2019" name="Int. J. Syst. Evol. Microbiol.">
        <title>The Global Catalogue of Microorganisms (GCM) 10K type strain sequencing project: providing services to taxonomists for standard genome sequencing and annotation.</title>
        <authorList>
            <consortium name="The Broad Institute Genomics Platform"/>
            <consortium name="The Broad Institute Genome Sequencing Center for Infectious Disease"/>
            <person name="Wu L."/>
            <person name="Ma J."/>
        </authorList>
    </citation>
    <scope>NUCLEOTIDE SEQUENCE [LARGE SCALE GENOMIC DNA]</scope>
    <source>
        <strain evidence="2">CCUG 61697</strain>
    </source>
</reference>
<evidence type="ECO:0008006" key="3">
    <source>
        <dbReference type="Google" id="ProtNLM"/>
    </source>
</evidence>
<accession>A0ABW3J9M8</accession>
<proteinExistence type="predicted"/>
<comment type="caution">
    <text evidence="1">The sequence shown here is derived from an EMBL/GenBank/DDBJ whole genome shotgun (WGS) entry which is preliminary data.</text>
</comment>
<sequence length="129" mass="14061">MRSIGGLSGLEVLKKRLEIGAAPADLRAAWRGQAIAIAEEARQALEQEHPGGTGALARSVTVTETGEEDAPRFGIGTASPVGRYLEFGTRRMRAQPWLIPALHRHLPDVKRAAQRIIGRFLRSDSSKVR</sequence>
<keyword evidence="2" id="KW-1185">Reference proteome</keyword>
<evidence type="ECO:0000313" key="1">
    <source>
        <dbReference type="EMBL" id="MFD0986774.1"/>
    </source>
</evidence>
<name>A0ABW3J9M8_9HYPH</name>
<evidence type="ECO:0000313" key="2">
    <source>
        <dbReference type="Proteomes" id="UP001597102"/>
    </source>
</evidence>
<protein>
    <recommendedName>
        <fullName evidence="3">HK97 gp10 family phage protein</fullName>
    </recommendedName>
</protein>
<gene>
    <name evidence="1" type="ORF">ACFQ2F_06645</name>
</gene>
<dbReference type="RefSeq" id="WP_379087526.1">
    <property type="nucleotide sequence ID" value="NZ_JBHTJO010000001.1"/>
</dbReference>
<dbReference type="Proteomes" id="UP001597102">
    <property type="component" value="Unassembled WGS sequence"/>
</dbReference>
<organism evidence="1 2">
    <name type="scientific">Methyloligella solikamskensis</name>
    <dbReference type="NCBI Taxonomy" id="1177756"/>
    <lineage>
        <taxon>Bacteria</taxon>
        <taxon>Pseudomonadati</taxon>
        <taxon>Pseudomonadota</taxon>
        <taxon>Alphaproteobacteria</taxon>
        <taxon>Hyphomicrobiales</taxon>
        <taxon>Hyphomicrobiaceae</taxon>
        <taxon>Methyloligella</taxon>
    </lineage>
</organism>